<protein>
    <submittedName>
        <fullName evidence="4">Thioesterase superfamily protein</fullName>
    </submittedName>
</protein>
<keyword evidence="2" id="KW-0378">Hydrolase</keyword>
<proteinExistence type="inferred from homology"/>
<gene>
    <name evidence="4" type="ordered locus">Ssol_2211</name>
</gene>
<dbReference type="EMBL" id="CP001800">
    <property type="protein sequence ID" value="ACX92400.1"/>
    <property type="molecule type" value="Genomic_DNA"/>
</dbReference>
<dbReference type="CDD" id="cd03443">
    <property type="entry name" value="PaaI_thioesterase"/>
    <property type="match status" value="1"/>
</dbReference>
<dbReference type="HOGENOM" id="CLU_089876_3_3_2"/>
<organism evidence="4">
    <name type="scientific">Saccharolobus solfataricus (strain 98/2)</name>
    <name type="common">Sulfolobus solfataricus</name>
    <dbReference type="NCBI Taxonomy" id="555311"/>
    <lineage>
        <taxon>Archaea</taxon>
        <taxon>Thermoproteota</taxon>
        <taxon>Thermoprotei</taxon>
        <taxon>Sulfolobales</taxon>
        <taxon>Sulfolobaceae</taxon>
        <taxon>Saccharolobus</taxon>
    </lineage>
</organism>
<dbReference type="KEGG" id="sol:Ssol_2211"/>
<dbReference type="InterPro" id="IPR003736">
    <property type="entry name" value="PAAI_dom"/>
</dbReference>
<dbReference type="SUPFAM" id="SSF54637">
    <property type="entry name" value="Thioesterase/thiol ester dehydrase-isomerase"/>
    <property type="match status" value="1"/>
</dbReference>
<accession>D0KUK3</accession>
<evidence type="ECO:0000256" key="1">
    <source>
        <dbReference type="ARBA" id="ARBA00008324"/>
    </source>
</evidence>
<dbReference type="PANTHER" id="PTHR21660">
    <property type="entry name" value="THIOESTERASE SUPERFAMILY MEMBER-RELATED"/>
    <property type="match status" value="1"/>
</dbReference>
<comment type="similarity">
    <text evidence="1">Belongs to the thioesterase PaaI family.</text>
</comment>
<dbReference type="AlphaFoldDB" id="D0KUK3"/>
<dbReference type="InterPro" id="IPR006683">
    <property type="entry name" value="Thioestr_dom"/>
</dbReference>
<sequence>MKNKNLFPMLSVSEVNELLKQEEIFNFIGIEFEKLEKGYSRLKFNFNEKLTRIGGILHGGVVFSAVDYAGSYAVRTLDKVKDGVTAELKINFLKPMKEGPFTVEARVISEGKRLVVVDISAYDGNSNLCAKALGTWVVYRETNSETQLSS</sequence>
<name>D0KUK3_SACS9</name>
<dbReference type="InterPro" id="IPR029069">
    <property type="entry name" value="HotDog_dom_sf"/>
</dbReference>
<dbReference type="FunFam" id="3.10.129.10:FF:000113">
    <property type="entry name" value="Thioesterase superfamily protein"/>
    <property type="match status" value="1"/>
</dbReference>
<evidence type="ECO:0000313" key="4">
    <source>
        <dbReference type="EMBL" id="ACX92400.1"/>
    </source>
</evidence>
<dbReference type="Gene3D" id="3.10.129.10">
    <property type="entry name" value="Hotdog Thioesterase"/>
    <property type="match status" value="1"/>
</dbReference>
<evidence type="ECO:0000259" key="3">
    <source>
        <dbReference type="Pfam" id="PF03061"/>
    </source>
</evidence>
<dbReference type="PANTHER" id="PTHR21660:SF1">
    <property type="entry name" value="ACYL-COENZYME A THIOESTERASE 13"/>
    <property type="match status" value="1"/>
</dbReference>
<feature type="domain" description="Thioesterase" evidence="3">
    <location>
        <begin position="54"/>
        <end position="130"/>
    </location>
</feature>
<evidence type="ECO:0000256" key="2">
    <source>
        <dbReference type="ARBA" id="ARBA00022801"/>
    </source>
</evidence>
<dbReference type="Pfam" id="PF03061">
    <property type="entry name" value="4HBT"/>
    <property type="match status" value="1"/>
</dbReference>
<reference evidence="4" key="1">
    <citation type="submission" date="2009-10" db="EMBL/GenBank/DDBJ databases">
        <title>Complete sequence of Sulfolobus solfataricus 98/2.</title>
        <authorList>
            <consortium name="US DOE Joint Genome Institute"/>
            <person name="Lucas S."/>
            <person name="Copeland A."/>
            <person name="Lapidus A."/>
            <person name="Glavina del Rio T."/>
            <person name="Tice H."/>
            <person name="Bruce D."/>
            <person name="Goodwin L."/>
            <person name="Pitluck S."/>
            <person name="Munk A.C."/>
            <person name="Brettin T."/>
            <person name="Detter J.C."/>
            <person name="Han C."/>
            <person name="Tapia R."/>
            <person name="Larimer F."/>
            <person name="Land M."/>
            <person name="Hauser L."/>
            <person name="Kyrpides N."/>
            <person name="Ovchinnikova G."/>
            <person name="Mead D."/>
        </authorList>
    </citation>
    <scope>NUCLEOTIDE SEQUENCE [LARGE SCALE GENOMIC DNA]</scope>
    <source>
        <strain evidence="4">98/2</strain>
    </source>
</reference>
<dbReference type="GO" id="GO:0047617">
    <property type="term" value="F:fatty acyl-CoA hydrolase activity"/>
    <property type="evidence" value="ECO:0007669"/>
    <property type="project" value="InterPro"/>
</dbReference>
<dbReference type="InterPro" id="IPR039298">
    <property type="entry name" value="ACOT13"/>
</dbReference>
<dbReference type="NCBIfam" id="TIGR00369">
    <property type="entry name" value="unchar_dom_1"/>
    <property type="match status" value="1"/>
</dbReference>